<accession>A0A1Y2LKU6</accession>
<keyword evidence="3" id="KW-1185">Reference proteome</keyword>
<reference evidence="2 3" key="1">
    <citation type="journal article" date="2017" name="Genome Announc.">
        <title>Genome sequence of the saprophytic ascomycete Epicoccum nigrum ICMP 19927 strain isolated from New Zealand.</title>
        <authorList>
            <person name="Fokin M."/>
            <person name="Fleetwood D."/>
            <person name="Weir B.S."/>
            <person name="Villas-Boas S.G."/>
        </authorList>
    </citation>
    <scope>NUCLEOTIDE SEQUENCE [LARGE SCALE GENOMIC DNA]</scope>
    <source>
        <strain evidence="2 3">ICMP 19927</strain>
    </source>
</reference>
<dbReference type="Proteomes" id="UP000193240">
    <property type="component" value="Unassembled WGS sequence"/>
</dbReference>
<evidence type="ECO:0000313" key="2">
    <source>
        <dbReference type="EMBL" id="OSS44142.1"/>
    </source>
</evidence>
<dbReference type="EMBL" id="KZ107859">
    <property type="protein sequence ID" value="OSS44142.1"/>
    <property type="molecule type" value="Genomic_DNA"/>
</dbReference>
<gene>
    <name evidence="2" type="ORF">B5807_11191</name>
</gene>
<organism evidence="2 3">
    <name type="scientific">Epicoccum nigrum</name>
    <name type="common">Soil fungus</name>
    <name type="synonym">Epicoccum purpurascens</name>
    <dbReference type="NCBI Taxonomy" id="105696"/>
    <lineage>
        <taxon>Eukaryota</taxon>
        <taxon>Fungi</taxon>
        <taxon>Dikarya</taxon>
        <taxon>Ascomycota</taxon>
        <taxon>Pezizomycotina</taxon>
        <taxon>Dothideomycetes</taxon>
        <taxon>Pleosporomycetidae</taxon>
        <taxon>Pleosporales</taxon>
        <taxon>Pleosporineae</taxon>
        <taxon>Didymellaceae</taxon>
        <taxon>Epicoccum</taxon>
    </lineage>
</organism>
<name>A0A1Y2LKU6_EPING</name>
<feature type="compositionally biased region" description="Low complexity" evidence="1">
    <location>
        <begin position="226"/>
        <end position="244"/>
    </location>
</feature>
<proteinExistence type="predicted"/>
<evidence type="ECO:0000313" key="3">
    <source>
        <dbReference type="Proteomes" id="UP000193240"/>
    </source>
</evidence>
<dbReference type="AlphaFoldDB" id="A0A1Y2LKU6"/>
<evidence type="ECO:0000256" key="1">
    <source>
        <dbReference type="SAM" id="MobiDB-lite"/>
    </source>
</evidence>
<dbReference type="InParanoid" id="A0A1Y2LKU6"/>
<feature type="region of interest" description="Disordered" evidence="1">
    <location>
        <begin position="225"/>
        <end position="264"/>
    </location>
</feature>
<sequence>MSKYKQDLSPPSTSAFTHAIHPFHLCIKQPPNDISHHHVHSSPSPNVPAPALALALARASPTPAHLPPALPAPRPLALTGLSKPTQAALASLRTSHVHALLMRCQMLDATIGSFDFVRSGRTQKGWQRRWTCVEELHSVALEARRLAGESCDDPLGREAWSWMEKGEEWGNVIYEGVGGVGGMMGMGIVGDGEQYETYDFALSDGEEGAGSGVHFVAESCAEWRSESPGSSLGSSYGSSAGSSPPSSPRTHYSSWRCHGRELSE</sequence>
<protein>
    <submittedName>
        <fullName evidence="2">Uncharacterized protein</fullName>
    </submittedName>
</protein>